<gene>
    <name evidence="1" type="ORF">GQ55_3G148800</name>
</gene>
<protein>
    <submittedName>
        <fullName evidence="1">Uncharacterized protein</fullName>
    </submittedName>
</protein>
<dbReference type="Proteomes" id="UP000244336">
    <property type="component" value="Chromosome 3"/>
</dbReference>
<name>A0A2T7E9L0_9POAL</name>
<organism evidence="1 2">
    <name type="scientific">Panicum hallii var. hallii</name>
    <dbReference type="NCBI Taxonomy" id="1504633"/>
    <lineage>
        <taxon>Eukaryota</taxon>
        <taxon>Viridiplantae</taxon>
        <taxon>Streptophyta</taxon>
        <taxon>Embryophyta</taxon>
        <taxon>Tracheophyta</taxon>
        <taxon>Spermatophyta</taxon>
        <taxon>Magnoliopsida</taxon>
        <taxon>Liliopsida</taxon>
        <taxon>Poales</taxon>
        <taxon>Poaceae</taxon>
        <taxon>PACMAD clade</taxon>
        <taxon>Panicoideae</taxon>
        <taxon>Panicodae</taxon>
        <taxon>Paniceae</taxon>
        <taxon>Panicinae</taxon>
        <taxon>Panicum</taxon>
        <taxon>Panicum sect. Panicum</taxon>
    </lineage>
</organism>
<accession>A0A2T7E9L0</accession>
<sequence>MSTRVPFLLSATYMWCHLLFREGISRPVCRYICLFVCANKEDGNMHALMPRYVVCCREPGVHLPMMEEHV</sequence>
<dbReference type="EMBL" id="CM009751">
    <property type="protein sequence ID" value="PUZ64511.1"/>
    <property type="molecule type" value="Genomic_DNA"/>
</dbReference>
<evidence type="ECO:0000313" key="1">
    <source>
        <dbReference type="EMBL" id="PUZ64511.1"/>
    </source>
</evidence>
<keyword evidence="2" id="KW-1185">Reference proteome</keyword>
<dbReference type="AlphaFoldDB" id="A0A2T7E9L0"/>
<reference evidence="1 2" key="1">
    <citation type="submission" date="2018-04" db="EMBL/GenBank/DDBJ databases">
        <title>WGS assembly of Panicum hallii var. hallii HAL2.</title>
        <authorList>
            <person name="Lovell J."/>
            <person name="Jenkins J."/>
            <person name="Lowry D."/>
            <person name="Mamidi S."/>
            <person name="Sreedasyam A."/>
            <person name="Weng X."/>
            <person name="Barry K."/>
            <person name="Bonette J."/>
            <person name="Campitelli B."/>
            <person name="Daum C."/>
            <person name="Gordon S."/>
            <person name="Gould B."/>
            <person name="Lipzen A."/>
            <person name="MacQueen A."/>
            <person name="Palacio-Mejia J."/>
            <person name="Plott C."/>
            <person name="Shakirov E."/>
            <person name="Shu S."/>
            <person name="Yoshinaga Y."/>
            <person name="Zane M."/>
            <person name="Rokhsar D."/>
            <person name="Grimwood J."/>
            <person name="Schmutz J."/>
            <person name="Juenger T."/>
        </authorList>
    </citation>
    <scope>NUCLEOTIDE SEQUENCE [LARGE SCALE GENOMIC DNA]</scope>
    <source>
        <strain evidence="2">cv. HAL2</strain>
    </source>
</reference>
<dbReference type="Gramene" id="PUZ64511">
    <property type="protein sequence ID" value="PUZ64511"/>
    <property type="gene ID" value="GQ55_3G148800"/>
</dbReference>
<evidence type="ECO:0000313" key="2">
    <source>
        <dbReference type="Proteomes" id="UP000244336"/>
    </source>
</evidence>
<proteinExistence type="predicted"/>